<proteinExistence type="predicted"/>
<name>A0A6C0IGE9_9ZZZZ</name>
<dbReference type="EMBL" id="MN740165">
    <property type="protein sequence ID" value="QHT91536.1"/>
    <property type="molecule type" value="Genomic_DNA"/>
</dbReference>
<keyword evidence="1" id="KW-0175">Coiled coil</keyword>
<sequence>MNSFIEERSENGYYISSWRHNNPLPECLKSISGSEFETLLSLYITLGEIKQKDNIDTFKKDIEHKFFEKTKVFEEEKSLKDRKIKELQESYNILYTNFSALQDSQQKNIDKEHKFFLTQIECIRTLGLSKDQQINDLKQELQQYKNQSLIQQNSSKKGKQGEQKFFNLVNQYTCWALEDTSGTPDAGDFQGLARECKVFIDTKTYNLRGVPKCEIDKFKRNIDSNKDIPIGMLISMESKIVGAPQDFLYCEINSNNQLLLYIQNFLSYDMETIFSILNNYIDIAKFIYNRSEKSEQIDIQPVKPILTSLSRNITQTINKITNMKKSWIQKIDTDCSNLKNDVTQTFDMVKTILNTLFPEESISNMLIEDSEGEKKKPTKRKKKSITPVVPENE</sequence>
<reference evidence="3" key="1">
    <citation type="journal article" date="2020" name="Nature">
        <title>Giant virus diversity and host interactions through global metagenomics.</title>
        <authorList>
            <person name="Schulz F."/>
            <person name="Roux S."/>
            <person name="Paez-Espino D."/>
            <person name="Jungbluth S."/>
            <person name="Walsh D.A."/>
            <person name="Denef V.J."/>
            <person name="McMahon K.D."/>
            <person name="Konstantinidis K.T."/>
            <person name="Eloe-Fadrosh E.A."/>
            <person name="Kyrpides N.C."/>
            <person name="Woyke T."/>
        </authorList>
    </citation>
    <scope>NUCLEOTIDE SEQUENCE</scope>
    <source>
        <strain evidence="3">GVMAG-M-3300023184-77</strain>
    </source>
</reference>
<organism evidence="3">
    <name type="scientific">viral metagenome</name>
    <dbReference type="NCBI Taxonomy" id="1070528"/>
    <lineage>
        <taxon>unclassified sequences</taxon>
        <taxon>metagenomes</taxon>
        <taxon>organismal metagenomes</taxon>
    </lineage>
</organism>
<accession>A0A6C0IGE9</accession>
<feature type="region of interest" description="Disordered" evidence="2">
    <location>
        <begin position="367"/>
        <end position="393"/>
    </location>
</feature>
<feature type="coiled-coil region" evidence="1">
    <location>
        <begin position="127"/>
        <end position="154"/>
    </location>
</feature>
<protein>
    <submittedName>
        <fullName evidence="3">Uncharacterized protein</fullName>
    </submittedName>
</protein>
<evidence type="ECO:0000313" key="3">
    <source>
        <dbReference type="EMBL" id="QHT91536.1"/>
    </source>
</evidence>
<dbReference type="AlphaFoldDB" id="A0A6C0IGE9"/>
<evidence type="ECO:0000256" key="1">
    <source>
        <dbReference type="SAM" id="Coils"/>
    </source>
</evidence>
<evidence type="ECO:0000256" key="2">
    <source>
        <dbReference type="SAM" id="MobiDB-lite"/>
    </source>
</evidence>